<gene>
    <name evidence="2" type="ORF">CDCA_CDCA18G4499</name>
</gene>
<dbReference type="EMBL" id="JANCYW010000018">
    <property type="protein sequence ID" value="KAK4538474.1"/>
    <property type="molecule type" value="Genomic_DNA"/>
</dbReference>
<evidence type="ECO:0000313" key="2">
    <source>
        <dbReference type="EMBL" id="KAK4538474.1"/>
    </source>
</evidence>
<proteinExistence type="predicted"/>
<keyword evidence="3" id="KW-1185">Reference proteome</keyword>
<sequence length="137" mass="15301">MHSMSPKTATKSFHELAAPPAPASPTRIVYPAVLHVPTGLFTVPYELHHVMRGALCRWALAHTPVIETLGGRKVLETSRGSVLDRLYPCTQWTSRRLCLAAKPWLDAQSDDWPQMLEEAGGRLLLHLRRPALALFIM</sequence>
<feature type="compositionally biased region" description="Polar residues" evidence="1">
    <location>
        <begin position="1"/>
        <end position="11"/>
    </location>
</feature>
<dbReference type="AlphaFoldDB" id="A0AAV9J2C5"/>
<dbReference type="Proteomes" id="UP001301350">
    <property type="component" value="Unassembled WGS sequence"/>
</dbReference>
<comment type="caution">
    <text evidence="2">The sequence shown here is derived from an EMBL/GenBank/DDBJ whole genome shotgun (WGS) entry which is preliminary data.</text>
</comment>
<evidence type="ECO:0000313" key="3">
    <source>
        <dbReference type="Proteomes" id="UP001301350"/>
    </source>
</evidence>
<accession>A0AAV9J2C5</accession>
<organism evidence="2 3">
    <name type="scientific">Cyanidium caldarium</name>
    <name type="common">Red alga</name>
    <dbReference type="NCBI Taxonomy" id="2771"/>
    <lineage>
        <taxon>Eukaryota</taxon>
        <taxon>Rhodophyta</taxon>
        <taxon>Bangiophyceae</taxon>
        <taxon>Cyanidiales</taxon>
        <taxon>Cyanidiaceae</taxon>
        <taxon>Cyanidium</taxon>
    </lineage>
</organism>
<evidence type="ECO:0000256" key="1">
    <source>
        <dbReference type="SAM" id="MobiDB-lite"/>
    </source>
</evidence>
<protein>
    <submittedName>
        <fullName evidence="2">Uncharacterized protein</fullName>
    </submittedName>
</protein>
<reference evidence="2 3" key="1">
    <citation type="submission" date="2022-07" db="EMBL/GenBank/DDBJ databases">
        <title>Genome-wide signatures of adaptation to extreme environments.</title>
        <authorList>
            <person name="Cho C.H."/>
            <person name="Yoon H.S."/>
        </authorList>
    </citation>
    <scope>NUCLEOTIDE SEQUENCE [LARGE SCALE GENOMIC DNA]</scope>
    <source>
        <strain evidence="2 3">DBV 063 E5</strain>
    </source>
</reference>
<feature type="region of interest" description="Disordered" evidence="1">
    <location>
        <begin position="1"/>
        <end position="22"/>
    </location>
</feature>
<name>A0AAV9J2C5_CYACA</name>